<accession>A0A5J4KF34</accession>
<feature type="compositionally biased region" description="Polar residues" evidence="1">
    <location>
        <begin position="72"/>
        <end position="90"/>
    </location>
</feature>
<name>A0A5J4KF34_9CHLR</name>
<dbReference type="AlphaFoldDB" id="A0A5J4KF34"/>
<dbReference type="Proteomes" id="UP000326912">
    <property type="component" value="Unassembled WGS sequence"/>
</dbReference>
<keyword evidence="2" id="KW-1133">Transmembrane helix</keyword>
<organism evidence="3 4">
    <name type="scientific">Dictyobacter vulcani</name>
    <dbReference type="NCBI Taxonomy" id="2607529"/>
    <lineage>
        <taxon>Bacteria</taxon>
        <taxon>Bacillati</taxon>
        <taxon>Chloroflexota</taxon>
        <taxon>Ktedonobacteria</taxon>
        <taxon>Ktedonobacterales</taxon>
        <taxon>Dictyobacteraceae</taxon>
        <taxon>Dictyobacter</taxon>
    </lineage>
</organism>
<proteinExistence type="predicted"/>
<feature type="transmembrane region" description="Helical" evidence="2">
    <location>
        <begin position="137"/>
        <end position="155"/>
    </location>
</feature>
<evidence type="ECO:0000256" key="2">
    <source>
        <dbReference type="SAM" id="Phobius"/>
    </source>
</evidence>
<comment type="caution">
    <text evidence="3">The sequence shown here is derived from an EMBL/GenBank/DDBJ whole genome shotgun (WGS) entry which is preliminary data.</text>
</comment>
<feature type="region of interest" description="Disordered" evidence="1">
    <location>
        <begin position="68"/>
        <end position="90"/>
    </location>
</feature>
<sequence length="197" mass="23460">MSQQEFMPESRRQREADQNNEEIYGPSYSQYRTSDMPKRDHPADFEAKIPPYSYQAQEIPRYNEQEAIGASQARSDATRQRQQPGRRQADIFTTTRRIGDILQQGYRFYQRQRQRQRQRWQMSNTQRQSQRTGPSRLWVILLLGIGILCALPVLIKLLLILFAALIVSGIMALLLIVSALIIYQLYFKKYWRRSRWW</sequence>
<evidence type="ECO:0000313" key="4">
    <source>
        <dbReference type="Proteomes" id="UP000326912"/>
    </source>
</evidence>
<dbReference type="EMBL" id="BKZW01000001">
    <property type="protein sequence ID" value="GER87968.1"/>
    <property type="molecule type" value="Genomic_DNA"/>
</dbReference>
<reference evidence="3 4" key="1">
    <citation type="submission" date="2019-10" db="EMBL/GenBank/DDBJ databases">
        <title>Dictyobacter vulcani sp. nov., within the class Ktedonobacteria, isolated from soil of volcanic Mt. Zao.</title>
        <authorList>
            <person name="Zheng Y."/>
            <person name="Wang C.M."/>
            <person name="Sakai Y."/>
            <person name="Abe K."/>
            <person name="Yokota A."/>
            <person name="Yabe S."/>
        </authorList>
    </citation>
    <scope>NUCLEOTIDE SEQUENCE [LARGE SCALE GENOMIC DNA]</scope>
    <source>
        <strain evidence="3 4">W12</strain>
    </source>
</reference>
<dbReference type="RefSeq" id="WP_151755911.1">
    <property type="nucleotide sequence ID" value="NZ_BKZW01000001.1"/>
</dbReference>
<feature type="transmembrane region" description="Helical" evidence="2">
    <location>
        <begin position="161"/>
        <end position="186"/>
    </location>
</feature>
<keyword evidence="2" id="KW-0472">Membrane</keyword>
<keyword evidence="2" id="KW-0812">Transmembrane</keyword>
<protein>
    <submittedName>
        <fullName evidence="3">Uncharacterized protein</fullName>
    </submittedName>
</protein>
<feature type="compositionally biased region" description="Basic and acidic residues" evidence="1">
    <location>
        <begin position="35"/>
        <end position="47"/>
    </location>
</feature>
<evidence type="ECO:0000313" key="3">
    <source>
        <dbReference type="EMBL" id="GER87968.1"/>
    </source>
</evidence>
<feature type="region of interest" description="Disordered" evidence="1">
    <location>
        <begin position="1"/>
        <end position="48"/>
    </location>
</feature>
<keyword evidence="4" id="KW-1185">Reference proteome</keyword>
<gene>
    <name evidence="3" type="ORF">KDW_21300</name>
</gene>
<evidence type="ECO:0000256" key="1">
    <source>
        <dbReference type="SAM" id="MobiDB-lite"/>
    </source>
</evidence>
<feature type="compositionally biased region" description="Basic and acidic residues" evidence="1">
    <location>
        <begin position="8"/>
        <end position="17"/>
    </location>
</feature>